<keyword evidence="3" id="KW-0233">DNA recombination</keyword>
<dbReference type="Gene3D" id="3.40.50.1390">
    <property type="entry name" value="Resolvase, N-terminal catalytic domain"/>
    <property type="match status" value="1"/>
</dbReference>
<reference evidence="7 8" key="1">
    <citation type="submission" date="2018-12" db="EMBL/GenBank/DDBJ databases">
        <title>Genome Sequence of Candidatus Viridilinea halotolerans isolated from saline sulfide-rich spring.</title>
        <authorList>
            <person name="Grouzdev D.S."/>
            <person name="Burganskaya E.I."/>
            <person name="Krutkina M.S."/>
            <person name="Sukhacheva M.V."/>
            <person name="Gorlenko V.M."/>
        </authorList>
    </citation>
    <scope>NUCLEOTIDE SEQUENCE [LARGE SCALE GENOMIC DNA]</scope>
    <source>
        <strain evidence="7">Chok-6</strain>
    </source>
</reference>
<evidence type="ECO:0000259" key="6">
    <source>
        <dbReference type="PROSITE" id="PS51736"/>
    </source>
</evidence>
<evidence type="ECO:0000256" key="3">
    <source>
        <dbReference type="ARBA" id="ARBA00023172"/>
    </source>
</evidence>
<dbReference type="InterPro" id="IPR006119">
    <property type="entry name" value="Resolv_N"/>
</dbReference>
<keyword evidence="2" id="KW-0238">DNA-binding</keyword>
<dbReference type="GO" id="GO:0000150">
    <property type="term" value="F:DNA strand exchange activity"/>
    <property type="evidence" value="ECO:0007669"/>
    <property type="project" value="InterPro"/>
</dbReference>
<protein>
    <submittedName>
        <fullName evidence="7">Recombinase family protein</fullName>
    </submittedName>
</protein>
<dbReference type="GO" id="GO:0015074">
    <property type="term" value="P:DNA integration"/>
    <property type="evidence" value="ECO:0007669"/>
    <property type="project" value="UniProtKB-KW"/>
</dbReference>
<dbReference type="InterPro" id="IPR006118">
    <property type="entry name" value="Recombinase_CS"/>
</dbReference>
<feature type="non-terminal residue" evidence="7">
    <location>
        <position position="35"/>
    </location>
</feature>
<dbReference type="PROSITE" id="PS51736">
    <property type="entry name" value="RECOMBINASES_3"/>
    <property type="match status" value="1"/>
</dbReference>
<dbReference type="PROSITE" id="PS00397">
    <property type="entry name" value="RECOMBINASES_1"/>
    <property type="match status" value="1"/>
</dbReference>
<dbReference type="GO" id="GO:0003677">
    <property type="term" value="F:DNA binding"/>
    <property type="evidence" value="ECO:0007669"/>
    <property type="project" value="UniProtKB-KW"/>
</dbReference>
<feature type="domain" description="Resolvase/invertase-type recombinase catalytic" evidence="6">
    <location>
        <begin position="1"/>
        <end position="35"/>
    </location>
</feature>
<evidence type="ECO:0000256" key="4">
    <source>
        <dbReference type="PIRSR" id="PIRSR606118-50"/>
    </source>
</evidence>
<evidence type="ECO:0000313" key="7">
    <source>
        <dbReference type="EMBL" id="RRR67427.1"/>
    </source>
</evidence>
<dbReference type="Pfam" id="PF00239">
    <property type="entry name" value="Resolvase"/>
    <property type="match status" value="1"/>
</dbReference>
<feature type="active site" description="O-(5'-phospho-DNA)-serine intermediate" evidence="4 5">
    <location>
        <position position="9"/>
    </location>
</feature>
<dbReference type="InterPro" id="IPR036162">
    <property type="entry name" value="Resolvase-like_N_sf"/>
</dbReference>
<accession>A0A426TT06</accession>
<name>A0A426TT06_9CHLR</name>
<comment type="caution">
    <text evidence="7">The sequence shown here is derived from an EMBL/GenBank/DDBJ whole genome shotgun (WGS) entry which is preliminary data.</text>
</comment>
<evidence type="ECO:0000256" key="5">
    <source>
        <dbReference type="PROSITE-ProRule" id="PRU10137"/>
    </source>
</evidence>
<gene>
    <name evidence="7" type="ORF">EI684_19035</name>
</gene>
<evidence type="ECO:0000256" key="2">
    <source>
        <dbReference type="ARBA" id="ARBA00023125"/>
    </source>
</evidence>
<dbReference type="EMBL" id="RSAS01000789">
    <property type="protein sequence ID" value="RRR67427.1"/>
    <property type="molecule type" value="Genomic_DNA"/>
</dbReference>
<evidence type="ECO:0000256" key="1">
    <source>
        <dbReference type="ARBA" id="ARBA00022908"/>
    </source>
</evidence>
<organism evidence="7 8">
    <name type="scientific">Candidatus Viridilinea halotolerans</name>
    <dbReference type="NCBI Taxonomy" id="2491704"/>
    <lineage>
        <taxon>Bacteria</taxon>
        <taxon>Bacillati</taxon>
        <taxon>Chloroflexota</taxon>
        <taxon>Chloroflexia</taxon>
        <taxon>Chloroflexales</taxon>
        <taxon>Chloroflexineae</taxon>
        <taxon>Oscillochloridaceae</taxon>
        <taxon>Candidatus Viridilinea</taxon>
    </lineage>
</organism>
<proteinExistence type="predicted"/>
<evidence type="ECO:0000313" key="8">
    <source>
        <dbReference type="Proteomes" id="UP000280307"/>
    </source>
</evidence>
<dbReference type="SUPFAM" id="SSF53041">
    <property type="entry name" value="Resolvase-like"/>
    <property type="match status" value="1"/>
</dbReference>
<keyword evidence="1" id="KW-0229">DNA integration</keyword>
<dbReference type="AlphaFoldDB" id="A0A426TT06"/>
<sequence length="35" mass="4038">MIIGYARVSTQDQNPQLQRDALEEAGCEQIFEERV</sequence>
<dbReference type="Proteomes" id="UP000280307">
    <property type="component" value="Unassembled WGS sequence"/>
</dbReference>